<dbReference type="EMBL" id="CYKH01002187">
    <property type="protein sequence ID" value="CUI15491.1"/>
    <property type="molecule type" value="Genomic_DNA"/>
</dbReference>
<feature type="transmembrane region" description="Helical" evidence="2">
    <location>
        <begin position="962"/>
        <end position="980"/>
    </location>
</feature>
<protein>
    <submittedName>
        <fullName evidence="3">Membrane-associated protein, putative</fullName>
    </submittedName>
</protein>
<dbReference type="VEuPathDB" id="TriTrypDB:BSAL_44330"/>
<feature type="transmembrane region" description="Helical" evidence="2">
    <location>
        <begin position="33"/>
        <end position="53"/>
    </location>
</feature>
<feature type="transmembrane region" description="Helical" evidence="2">
    <location>
        <begin position="7"/>
        <end position="27"/>
    </location>
</feature>
<feature type="transmembrane region" description="Helical" evidence="2">
    <location>
        <begin position="242"/>
        <end position="261"/>
    </location>
</feature>
<feature type="transmembrane region" description="Helical" evidence="2">
    <location>
        <begin position="198"/>
        <end position="227"/>
    </location>
</feature>
<evidence type="ECO:0000256" key="2">
    <source>
        <dbReference type="SAM" id="Phobius"/>
    </source>
</evidence>
<feature type="transmembrane region" description="Helical" evidence="2">
    <location>
        <begin position="839"/>
        <end position="863"/>
    </location>
</feature>
<evidence type="ECO:0000313" key="4">
    <source>
        <dbReference type="Proteomes" id="UP000051952"/>
    </source>
</evidence>
<organism evidence="3 4">
    <name type="scientific">Bodo saltans</name>
    <name type="common">Flagellated protozoan</name>
    <dbReference type="NCBI Taxonomy" id="75058"/>
    <lineage>
        <taxon>Eukaryota</taxon>
        <taxon>Discoba</taxon>
        <taxon>Euglenozoa</taxon>
        <taxon>Kinetoplastea</taxon>
        <taxon>Metakinetoplastina</taxon>
        <taxon>Eubodonida</taxon>
        <taxon>Bodonidae</taxon>
        <taxon>Bodo</taxon>
    </lineage>
</organism>
<feature type="compositionally biased region" description="Low complexity" evidence="1">
    <location>
        <begin position="485"/>
        <end position="503"/>
    </location>
</feature>
<feature type="compositionally biased region" description="Low complexity" evidence="1">
    <location>
        <begin position="411"/>
        <end position="426"/>
    </location>
</feature>
<keyword evidence="2" id="KW-0472">Membrane</keyword>
<feature type="compositionally biased region" description="Low complexity" evidence="1">
    <location>
        <begin position="765"/>
        <end position="786"/>
    </location>
</feature>
<feature type="region of interest" description="Disordered" evidence="1">
    <location>
        <begin position="479"/>
        <end position="511"/>
    </location>
</feature>
<reference evidence="4" key="1">
    <citation type="submission" date="2015-09" db="EMBL/GenBank/DDBJ databases">
        <authorList>
            <consortium name="Pathogen Informatics"/>
        </authorList>
    </citation>
    <scope>NUCLEOTIDE SEQUENCE [LARGE SCALE GENOMIC DNA]</scope>
    <source>
        <strain evidence="4">Lake Konstanz</strain>
    </source>
</reference>
<feature type="region of interest" description="Disordered" evidence="1">
    <location>
        <begin position="411"/>
        <end position="436"/>
    </location>
</feature>
<feature type="compositionally biased region" description="Basic residues" evidence="1">
    <location>
        <begin position="121"/>
        <end position="132"/>
    </location>
</feature>
<feature type="region of interest" description="Disordered" evidence="1">
    <location>
        <begin position="1361"/>
        <end position="1426"/>
    </location>
</feature>
<dbReference type="Proteomes" id="UP000051952">
    <property type="component" value="Unassembled WGS sequence"/>
</dbReference>
<gene>
    <name evidence="3" type="ORF">BSAL_44330</name>
</gene>
<feature type="compositionally biased region" description="Low complexity" evidence="1">
    <location>
        <begin position="1388"/>
        <end position="1398"/>
    </location>
</feature>
<evidence type="ECO:0000313" key="3">
    <source>
        <dbReference type="EMBL" id="CUI15491.1"/>
    </source>
</evidence>
<name>A0A0S4KII4_BODSA</name>
<feature type="region of interest" description="Disordered" evidence="1">
    <location>
        <begin position="712"/>
        <end position="742"/>
    </location>
</feature>
<keyword evidence="2" id="KW-0812">Transmembrane</keyword>
<feature type="compositionally biased region" description="Polar residues" evidence="1">
    <location>
        <begin position="1120"/>
        <end position="1132"/>
    </location>
</feature>
<feature type="transmembrane region" description="Helical" evidence="2">
    <location>
        <begin position="875"/>
        <end position="894"/>
    </location>
</feature>
<feature type="transmembrane region" description="Helical" evidence="2">
    <location>
        <begin position="1062"/>
        <end position="1079"/>
    </location>
</feature>
<feature type="transmembrane region" description="Helical" evidence="2">
    <location>
        <begin position="906"/>
        <end position="926"/>
    </location>
</feature>
<accession>A0A0S4KII4</accession>
<proteinExistence type="predicted"/>
<feature type="compositionally biased region" description="Low complexity" evidence="1">
    <location>
        <begin position="1274"/>
        <end position="1303"/>
    </location>
</feature>
<feature type="compositionally biased region" description="Gly residues" evidence="1">
    <location>
        <begin position="1304"/>
        <end position="1316"/>
    </location>
</feature>
<evidence type="ECO:0000256" key="1">
    <source>
        <dbReference type="SAM" id="MobiDB-lite"/>
    </source>
</evidence>
<keyword evidence="4" id="KW-1185">Reference proteome</keyword>
<feature type="transmembrane region" description="Helical" evidence="2">
    <location>
        <begin position="986"/>
        <end position="1009"/>
    </location>
</feature>
<feature type="region of interest" description="Disordered" evidence="1">
    <location>
        <begin position="1252"/>
        <end position="1319"/>
    </location>
</feature>
<feature type="region of interest" description="Disordered" evidence="1">
    <location>
        <begin position="762"/>
        <end position="794"/>
    </location>
</feature>
<keyword evidence="2" id="KW-1133">Transmembrane helix</keyword>
<feature type="region of interest" description="Disordered" evidence="1">
    <location>
        <begin position="107"/>
        <end position="132"/>
    </location>
</feature>
<sequence length="1426" mass="154773">MSDWNTRIVLSIAFGVMMAAAVGTFTGNSTSFVVIYVVTVVLCLLSAMVFAVCKYKNYQLHKRSSSSSLLSKLPLAGDDPTLHIPQQLHPNTAATARQELINSNKSRSRTAGGVMNQQPQHHQHHRHHHHNGTKSAVIRMNELATVTELVTALSLYLSIILYTANISFAKESCLGADNYATSYDQCYKLFNFDANSMMMVLAASVFAPIRFLFHILFVIAVLIAFSVANSLQSNASYVKERFFSSLVILAGQQIACAVWLYRRERDARDAFTMECVLELQNRERSEVRRMAALATARAVEQPLVRHIVNCGNLTCAFSEVVVCQITLSRTAATWSIDKGPLEIVQRLARWQLRIENAFARCFSSMTDDEEDNDTSLALLPFVTLTAETWMGDTARYAAVPSQQQIYHTPTTTTTKSFASQQQQQSSMISNRGGGGVGGATTTPLRAFVASEMLSSAVQVIHAAREVFDDNNQHHNNIRQDELYNGSSGSGASESAATATADSGPSTLDALTTSPTAAIGGVAQNSSSVVDKSHALPKSASKKDGSSAFVMVSLALGSANVSLLPAACATIISGAAVEECQLITRLRHTAKSSAGNNRSEQPQRRISASSLQFTVSDQGILSQREGDFIQQQQQEPQRYGPQETLLAAPPTPQPFVIMSGVICSPAFSASLQGISSSSSKLFTTRAAKTATNPLETLLGFPVTFIAEEEAAVAPPLSPGGPATPASFRPAGGPPGSTRTNNIAADGFPRDIEQELRSVVEAQLADQRQQQQQQQQQLGASSNNNRSLSNRDDGAAVNEVMPQETFALRRRSWFHCLAMEFVNAHVEQEFRHHQSNLYEPAALIMHSFEMIGLAGCMFFISGMYHVWSWEARSSLPYVFSSGCSGVLLFVLTKFVVEPTVVSKRSHLIFLLEFTYWAFMFSCVLTSIMPPQDQSIFSGSVVPWMYVGATVSLQRPRWFPPVGQWLLEALFCVIFVLTAVLPIRDLLSSRIFIQALIGVAMLIFSLILRVLLDAMDRDRYAGRMVLEETQTILEKEAQHLLNLLRSMAPTKEAARRLLKRGRNRGAAVEAMLLAAMLLAGGTQNARRSTSTTSFVAPVRVMTTNVEDLVFAVLSVKQCRPQQVSTSNSYQQPGEISSSVRSRRRSSASTTTISAPPPLPSLLPPATEGFTWCSFSHNILIDVHDCVARCLPAHKAMIVKSFGDCFVFGLDEGELANLRTLNRAEVVQRMVACMQDVTIACQKTIVQCLMSENVENNSQEDVSRRRGGGGVTTDKKSQVYSSSSKNSQAMSTSSSVAQQQQCVSSFQTGGGSHSRGGGGASILLSPTIEARGGAGGGMLVESFSPALISPSQQQQQQLFDCNGIGRGDSHSSQLHFHHAASSGRGGGGGGSLQQQARQNNNALDGAFSTFDVQPHPASSSPKFHIRTITH</sequence>
<feature type="region of interest" description="Disordered" evidence="1">
    <location>
        <begin position="1120"/>
        <end position="1156"/>
    </location>
</feature>